<dbReference type="GO" id="GO:0005886">
    <property type="term" value="C:plasma membrane"/>
    <property type="evidence" value="ECO:0007669"/>
    <property type="project" value="UniProtKB-ARBA"/>
</dbReference>
<evidence type="ECO:0000256" key="5">
    <source>
        <dbReference type="ARBA" id="ARBA00023136"/>
    </source>
</evidence>
<dbReference type="AlphaFoldDB" id="A0AA39S6L9"/>
<reference evidence="8" key="2">
    <citation type="submission" date="2023-06" db="EMBL/GenBank/DDBJ databases">
        <authorList>
            <person name="Swenson N.G."/>
            <person name="Wegrzyn J.L."/>
            <person name="Mcevoy S.L."/>
        </authorList>
    </citation>
    <scope>NUCLEOTIDE SEQUENCE</scope>
    <source>
        <strain evidence="8">NS2018</strain>
        <tissue evidence="8">Leaf</tissue>
    </source>
</reference>
<reference evidence="8" key="1">
    <citation type="journal article" date="2022" name="Plant J.">
        <title>Strategies of tolerance reflected in two North American maple genomes.</title>
        <authorList>
            <person name="McEvoy S.L."/>
            <person name="Sezen U.U."/>
            <person name="Trouern-Trend A."/>
            <person name="McMahon S.M."/>
            <person name="Schaberg P.G."/>
            <person name="Yang J."/>
            <person name="Wegrzyn J.L."/>
            <person name="Swenson N.G."/>
        </authorList>
    </citation>
    <scope>NUCLEOTIDE SEQUENCE</scope>
    <source>
        <strain evidence="8">NS2018</strain>
    </source>
</reference>
<comment type="subcellular location">
    <subcellularLocation>
        <location evidence="1">Membrane</location>
        <topology evidence="1">Multi-pass membrane protein</topology>
    </subcellularLocation>
</comment>
<dbReference type="Proteomes" id="UP001168877">
    <property type="component" value="Unassembled WGS sequence"/>
</dbReference>
<feature type="transmembrane region" description="Helical" evidence="6">
    <location>
        <begin position="33"/>
        <end position="53"/>
    </location>
</feature>
<dbReference type="InterPro" id="IPR013525">
    <property type="entry name" value="ABC2_TM"/>
</dbReference>
<evidence type="ECO:0000256" key="6">
    <source>
        <dbReference type="SAM" id="Phobius"/>
    </source>
</evidence>
<accession>A0AA39S6L9</accession>
<keyword evidence="5 6" id="KW-0472">Membrane</keyword>
<comment type="caution">
    <text evidence="8">The sequence shown here is derived from an EMBL/GenBank/DDBJ whole genome shotgun (WGS) entry which is preliminary data.</text>
</comment>
<keyword evidence="2" id="KW-0813">Transport</keyword>
<feature type="transmembrane region" description="Helical" evidence="6">
    <location>
        <begin position="74"/>
        <end position="93"/>
    </location>
</feature>
<feature type="transmembrane region" description="Helical" evidence="6">
    <location>
        <begin position="99"/>
        <end position="122"/>
    </location>
</feature>
<feature type="domain" description="ABC-2 type transporter transmembrane" evidence="7">
    <location>
        <begin position="5"/>
        <end position="124"/>
    </location>
</feature>
<dbReference type="GO" id="GO:0140359">
    <property type="term" value="F:ABC-type transporter activity"/>
    <property type="evidence" value="ECO:0007669"/>
    <property type="project" value="InterPro"/>
</dbReference>
<keyword evidence="3 6" id="KW-0812">Transmembrane</keyword>
<evidence type="ECO:0000256" key="4">
    <source>
        <dbReference type="ARBA" id="ARBA00022989"/>
    </source>
</evidence>
<evidence type="ECO:0000313" key="8">
    <source>
        <dbReference type="EMBL" id="KAK0585488.1"/>
    </source>
</evidence>
<gene>
    <name evidence="8" type="ORF">LWI29_029294</name>
</gene>
<evidence type="ECO:0000313" key="9">
    <source>
        <dbReference type="Proteomes" id="UP001168877"/>
    </source>
</evidence>
<keyword evidence="9" id="KW-1185">Reference proteome</keyword>
<dbReference type="EMBL" id="JAUESC010000383">
    <property type="protein sequence ID" value="KAK0585488.1"/>
    <property type="molecule type" value="Genomic_DNA"/>
</dbReference>
<evidence type="ECO:0000256" key="3">
    <source>
        <dbReference type="ARBA" id="ARBA00022692"/>
    </source>
</evidence>
<keyword evidence="4 6" id="KW-1133">Transmembrane helix</keyword>
<protein>
    <recommendedName>
        <fullName evidence="7">ABC-2 type transporter transmembrane domain-containing protein</fullName>
    </recommendedName>
</protein>
<organism evidence="8 9">
    <name type="scientific">Acer saccharum</name>
    <name type="common">Sugar maple</name>
    <dbReference type="NCBI Taxonomy" id="4024"/>
    <lineage>
        <taxon>Eukaryota</taxon>
        <taxon>Viridiplantae</taxon>
        <taxon>Streptophyta</taxon>
        <taxon>Embryophyta</taxon>
        <taxon>Tracheophyta</taxon>
        <taxon>Spermatophyta</taxon>
        <taxon>Magnoliopsida</taxon>
        <taxon>eudicotyledons</taxon>
        <taxon>Gunneridae</taxon>
        <taxon>Pentapetalae</taxon>
        <taxon>rosids</taxon>
        <taxon>malvids</taxon>
        <taxon>Sapindales</taxon>
        <taxon>Sapindaceae</taxon>
        <taxon>Hippocastanoideae</taxon>
        <taxon>Acereae</taxon>
        <taxon>Acer</taxon>
    </lineage>
</organism>
<evidence type="ECO:0000259" key="7">
    <source>
        <dbReference type="Pfam" id="PF01061"/>
    </source>
</evidence>
<evidence type="ECO:0000256" key="1">
    <source>
        <dbReference type="ARBA" id="ARBA00004141"/>
    </source>
</evidence>
<sequence length="249" mass="28998">MYADVLFLGASNATSMQPVVSVERTVFYRERAAGMYSALPYAFVQVAMEVIYVKDQTFMYSLILYSMIGFKWQVGKCLWFSFFILMCFTYFTMYKISLVALTLAVQIAAILMSFFLSFWNLFAEIDEKDEEALWWTAIKWLLTYDRLKKGVLRQVLDNRKVVQGEVDVTNLSMQDKKQLKESLKKIMRSFLGDLDTESTDDCYSQLKPKNKATYRSWSEKTLMTKKAFLKQSINLGMLICEAFAQIEWA</sequence>
<evidence type="ECO:0000256" key="2">
    <source>
        <dbReference type="ARBA" id="ARBA00022448"/>
    </source>
</evidence>
<dbReference type="Pfam" id="PF01061">
    <property type="entry name" value="ABC2_membrane"/>
    <property type="match status" value="1"/>
</dbReference>
<proteinExistence type="predicted"/>
<dbReference type="PANTHER" id="PTHR19241">
    <property type="entry name" value="ATP-BINDING CASSETTE TRANSPORTER"/>
    <property type="match status" value="1"/>
</dbReference>
<name>A0AA39S6L9_ACESA</name>